<dbReference type="CDD" id="cd16922">
    <property type="entry name" value="HATPase_EvgS-ArcB-TorS-like"/>
    <property type="match status" value="1"/>
</dbReference>
<dbReference type="Proteomes" id="UP000646827">
    <property type="component" value="Unassembled WGS sequence"/>
</dbReference>
<dbReference type="FunFam" id="3.30.565.10:FF:000010">
    <property type="entry name" value="Sensor histidine kinase RcsC"/>
    <property type="match status" value="1"/>
</dbReference>
<keyword evidence="7" id="KW-0067">ATP-binding</keyword>
<evidence type="ECO:0000313" key="15">
    <source>
        <dbReference type="Proteomes" id="UP000646827"/>
    </source>
</evidence>
<evidence type="ECO:0000256" key="2">
    <source>
        <dbReference type="ARBA" id="ARBA00012438"/>
    </source>
</evidence>
<keyword evidence="3 9" id="KW-0597">Phosphoprotein</keyword>
<dbReference type="Pfam" id="PF01590">
    <property type="entry name" value="GAF"/>
    <property type="match status" value="1"/>
</dbReference>
<evidence type="ECO:0000256" key="3">
    <source>
        <dbReference type="ARBA" id="ARBA00022553"/>
    </source>
</evidence>
<comment type="caution">
    <text evidence="14">The sequence shown here is derived from an EMBL/GenBank/DDBJ whole genome shotgun (WGS) entry which is preliminary data.</text>
</comment>
<keyword evidence="15" id="KW-1185">Reference proteome</keyword>
<gene>
    <name evidence="14" type="ORF">INT45_011693</name>
</gene>
<comment type="catalytic activity">
    <reaction evidence="1">
        <text>ATP + protein L-histidine = ADP + protein N-phospho-L-histidine.</text>
        <dbReference type="EC" id="2.7.13.3"/>
    </reaction>
</comment>
<reference evidence="14 15" key="1">
    <citation type="submission" date="2020-12" db="EMBL/GenBank/DDBJ databases">
        <title>Metabolic potential, ecology and presence of endohyphal bacteria is reflected in genomic diversity of Mucoromycotina.</title>
        <authorList>
            <person name="Muszewska A."/>
            <person name="Okrasinska A."/>
            <person name="Steczkiewicz K."/>
            <person name="Drgas O."/>
            <person name="Orlowska M."/>
            <person name="Perlinska-Lenart U."/>
            <person name="Aleksandrzak-Piekarczyk T."/>
            <person name="Szatraj K."/>
            <person name="Zielenkiewicz U."/>
            <person name="Pilsyk S."/>
            <person name="Malc E."/>
            <person name="Mieczkowski P."/>
            <person name="Kruszewska J.S."/>
            <person name="Biernat P."/>
            <person name="Pawlowska J."/>
        </authorList>
    </citation>
    <scope>NUCLEOTIDE SEQUENCE [LARGE SCALE GENOMIC DNA]</scope>
    <source>
        <strain evidence="14 15">CBS 142.35</strain>
    </source>
</reference>
<dbReference type="InterPro" id="IPR036890">
    <property type="entry name" value="HATPase_C_sf"/>
</dbReference>
<dbReference type="InterPro" id="IPR036097">
    <property type="entry name" value="HisK_dim/P_sf"/>
</dbReference>
<dbReference type="InterPro" id="IPR000719">
    <property type="entry name" value="Prot_kinase_dom"/>
</dbReference>
<feature type="domain" description="Response regulatory" evidence="13">
    <location>
        <begin position="2373"/>
        <end position="2497"/>
    </location>
</feature>
<dbReference type="InterPro" id="IPR027417">
    <property type="entry name" value="P-loop_NTPase"/>
</dbReference>
<keyword evidence="8" id="KW-0902">Two-component regulatory system</keyword>
<evidence type="ECO:0000313" key="14">
    <source>
        <dbReference type="EMBL" id="KAG2226076.1"/>
    </source>
</evidence>
<dbReference type="InterPro" id="IPR003661">
    <property type="entry name" value="HisK_dim/P_dom"/>
</dbReference>
<dbReference type="Gene3D" id="3.40.50.300">
    <property type="entry name" value="P-loop containing nucleotide triphosphate hydrolases"/>
    <property type="match status" value="1"/>
</dbReference>
<feature type="region of interest" description="Disordered" evidence="10">
    <location>
        <begin position="22"/>
        <end position="55"/>
    </location>
</feature>
<evidence type="ECO:0000256" key="9">
    <source>
        <dbReference type="PROSITE-ProRule" id="PRU00169"/>
    </source>
</evidence>
<dbReference type="SMART" id="SM00220">
    <property type="entry name" value="S_TKc"/>
    <property type="match status" value="1"/>
</dbReference>
<accession>A0A8H7SBF1</accession>
<feature type="compositionally biased region" description="Basic and acidic residues" evidence="10">
    <location>
        <begin position="198"/>
        <end position="208"/>
    </location>
</feature>
<dbReference type="Gene3D" id="1.10.287.130">
    <property type="match status" value="1"/>
</dbReference>
<dbReference type="OrthoDB" id="60033at2759"/>
<keyword evidence="6" id="KW-0418">Kinase</keyword>
<dbReference type="InterPro" id="IPR041664">
    <property type="entry name" value="AAA_16"/>
</dbReference>
<dbReference type="InterPro" id="IPR003018">
    <property type="entry name" value="GAF"/>
</dbReference>
<feature type="compositionally biased region" description="Low complexity" evidence="10">
    <location>
        <begin position="25"/>
        <end position="38"/>
    </location>
</feature>
<name>A0A8H7SBF1_9FUNG</name>
<dbReference type="PROSITE" id="PS50110">
    <property type="entry name" value="RESPONSE_REGULATORY"/>
    <property type="match status" value="1"/>
</dbReference>
<organism evidence="14 15">
    <name type="scientific">Circinella minor</name>
    <dbReference type="NCBI Taxonomy" id="1195481"/>
    <lineage>
        <taxon>Eukaryota</taxon>
        <taxon>Fungi</taxon>
        <taxon>Fungi incertae sedis</taxon>
        <taxon>Mucoromycota</taxon>
        <taxon>Mucoromycotina</taxon>
        <taxon>Mucoromycetes</taxon>
        <taxon>Mucorales</taxon>
        <taxon>Lichtheimiaceae</taxon>
        <taxon>Circinella</taxon>
    </lineage>
</organism>
<dbReference type="SMART" id="SM00387">
    <property type="entry name" value="HATPase_c"/>
    <property type="match status" value="1"/>
</dbReference>
<dbReference type="GO" id="GO:0005524">
    <property type="term" value="F:ATP binding"/>
    <property type="evidence" value="ECO:0007669"/>
    <property type="project" value="UniProtKB-KW"/>
</dbReference>
<keyword evidence="4" id="KW-0808">Transferase</keyword>
<dbReference type="SMART" id="SM00065">
    <property type="entry name" value="GAF"/>
    <property type="match status" value="1"/>
</dbReference>
<dbReference type="GO" id="GO:0000155">
    <property type="term" value="F:phosphorelay sensor kinase activity"/>
    <property type="evidence" value="ECO:0007669"/>
    <property type="project" value="InterPro"/>
</dbReference>
<dbReference type="SUPFAM" id="SSF56112">
    <property type="entry name" value="Protein kinase-like (PK-like)"/>
    <property type="match status" value="1"/>
</dbReference>
<dbReference type="EC" id="2.7.13.3" evidence="2"/>
<dbReference type="SUPFAM" id="SSF47384">
    <property type="entry name" value="Homodimeric domain of signal transducing histidine kinase"/>
    <property type="match status" value="1"/>
</dbReference>
<evidence type="ECO:0000256" key="4">
    <source>
        <dbReference type="ARBA" id="ARBA00022679"/>
    </source>
</evidence>
<dbReference type="InterPro" id="IPR003594">
    <property type="entry name" value="HATPase_dom"/>
</dbReference>
<dbReference type="Gene3D" id="3.40.50.2300">
    <property type="match status" value="1"/>
</dbReference>
<evidence type="ECO:0000259" key="12">
    <source>
        <dbReference type="PROSITE" id="PS50109"/>
    </source>
</evidence>
<proteinExistence type="predicted"/>
<evidence type="ECO:0000256" key="5">
    <source>
        <dbReference type="ARBA" id="ARBA00022741"/>
    </source>
</evidence>
<evidence type="ECO:0000259" key="13">
    <source>
        <dbReference type="PROSITE" id="PS50110"/>
    </source>
</evidence>
<evidence type="ECO:0000256" key="8">
    <source>
        <dbReference type="ARBA" id="ARBA00023012"/>
    </source>
</evidence>
<feature type="region of interest" description="Disordered" evidence="10">
    <location>
        <begin position="475"/>
        <end position="501"/>
    </location>
</feature>
<dbReference type="InterPro" id="IPR011009">
    <property type="entry name" value="Kinase-like_dom_sf"/>
</dbReference>
<dbReference type="InterPro" id="IPR001789">
    <property type="entry name" value="Sig_transdc_resp-reg_receiver"/>
</dbReference>
<dbReference type="SMART" id="SM00448">
    <property type="entry name" value="REC"/>
    <property type="match status" value="1"/>
</dbReference>
<dbReference type="InterPro" id="IPR004358">
    <property type="entry name" value="Sig_transdc_His_kin-like_C"/>
</dbReference>
<dbReference type="Gene3D" id="1.10.510.10">
    <property type="entry name" value="Transferase(Phosphotransferase) domain 1"/>
    <property type="match status" value="1"/>
</dbReference>
<dbReference type="Pfam" id="PF00072">
    <property type="entry name" value="Response_reg"/>
    <property type="match status" value="1"/>
</dbReference>
<dbReference type="Pfam" id="PF02518">
    <property type="entry name" value="HATPase_c"/>
    <property type="match status" value="1"/>
</dbReference>
<dbReference type="FunFam" id="1.10.287.130:FF:000002">
    <property type="entry name" value="Two-component osmosensing histidine kinase"/>
    <property type="match status" value="1"/>
</dbReference>
<dbReference type="PROSITE" id="PS50109">
    <property type="entry name" value="HIS_KIN"/>
    <property type="match status" value="1"/>
</dbReference>
<feature type="domain" description="Histidine kinase" evidence="12">
    <location>
        <begin position="1875"/>
        <end position="2104"/>
    </location>
</feature>
<dbReference type="EMBL" id="JAEPRB010000020">
    <property type="protein sequence ID" value="KAG2226076.1"/>
    <property type="molecule type" value="Genomic_DNA"/>
</dbReference>
<evidence type="ECO:0000259" key="11">
    <source>
        <dbReference type="PROSITE" id="PS50011"/>
    </source>
</evidence>
<sequence length="2501" mass="281002">MSSSTSPYHHHYNHLLHRQALHHFPPSSSSDKPNSSGSTTTANHYNNKRHTSSQLDRLLSRAPPQANFNVNYDTYNILIPNYTFGKPTLLPGSGGHIAFANGKRLNDNLPVLVKLSPYAIRLEREYYIARRLYAQPDGKRYIPQVIDLHSLPQDGLTALIYADKDSEDDLTCLEQRYFSHYRLWVTSPPTSTDENDDNKELKEEREQEPGEQSSTTTSLSVTPLIDIETFLNFAVECCSCLQLLHANGIIHGELRPSAFHWHKNSSMTVKIWNFGAGLKSYEDILLTSSGWRRAVLAAAAHDDILDDPALLDPLSGSFTTRSAPRGFQNALAYVSPEQTGRTSNVLDHRTDLYSLGIMFFVILTGSTPFDGSPMSVIQAALSQNVPLIHTVRPDVPPVVSLIIDKLTRKAVDERYDSAYGVKEDLMECIRRLKGEGCESLVFFPLGLHDINSVFQFPNSIYGRDQEIEQLRAATRRSANDNSHVQQRYHNQGDEDSPTRMASPLDRAACEVVVITGPGGIGKSTLGSSIYNYARQYGYLGSSKFDSNQKRPYNGLLRCLSSVLRQLLTESEAVIHDFYEDLKRQLGPHFSNLRLMVDMVPELKPILSDHGRNVIYDDMLPNISTESRFHACLDDLHEADEPSLHLISNLISARIKMLLILTCRDKLPKCVQDEIDPEDNPDARVTFIKLAALGVDAILQLVSQTLHQTAESVQPLADIVFHRTHGNPFYAKQLMLMMKRKGDIWLDWDAKQWKFRLDNVNQMLFPPKQQQVSSSSLPPPPPTKNGSNSSNNSINNRDSTGSGATSISGGLVIDGVLDVRHLVSHLKDLDHYTQAFLMWASLIGTVFDFRQIKWLMMATDLVCSLDDSCSDLSDSISIVSGDTDHLVLDSLEHAPTDAYHTPPAHDNNSNHKQRDNQAVTGLQTALQEGIIQPKIGNNEYQFSHDRYCQASSMLVDDKDREKMHLRIGQMLMIDNDTSLSTDVFLTADHFVKSADLIKRFRSRAKYRHILIKAGEEALSSGALQIARIYYECAMTLLASNPWDEESSPDVSYRETLDLHMRMAELDWWSNKREEANALLDQIMAHTQGRPVERAQAWRVQARMYFQLQQNDRGIEAIFDALRELGMDNIRADLHTPTMTLPSNDDKATAITDVYPLYNKVKKRILETGFDGLVAMERCRDRRMLAIMTLLNEACTGAIWLSPTLVDMIAIKLVELSLEHGHSVTSGSGFIWLGCTAARLKEYGFGAQLGELGLQISKKYAGNPEIAQSIVVHYGMLAQWSPGCHFRDCIKHFQRAYKYAVAGGDKIFSSMALFHISTTLYYTGCNLSELQTYLSDMIEESEEDDMKKDAIFNLNVSLGRSILALQGKMSTDADKAFDDPNFEAKGLLENVRSNKNYVINSSNSSSPFNWHWSLKIIVLVHFDHHREAAQLGFHIFEASVKHPEHRHYGIAIFYHSIAMIACIRDNVDKDTISKYRIQIEKNQQALNEWATQSEINYRMYHKLVEAELSTLEDSLLTPTLYNDAIELGTQGQWHPFLALAYQLTAEHYIRSHMKMLALPMLQQSLEIYNAWDAWGTARHLSEKHSSILDEQTVIAKSVDASTQTSEELPSDIVPVMEQGIVWEDIMPEPSIRELYGEEEATSCTSETAILSLDIVDLTSIIKSSQVISNEMNSFDELLKKMMQIIMTNSAAESGAIIIKEGNFGIAAHSSRLTGCETFDPPKPLHDDSAPSSSSVTDVNDDNLISTLVVHYVIHTQNILFIPNTMEDTRFATGTWFARSGPKSVICMPCIHKNTLVGVLYLQANLNTFTHKHVTVLHILCHQIGISITNALLFKSVQKATMANTRMIAKQREALEEARSSREQALKATELKSNFLANMSHELRTPFAGFYGMIQLLSNTRLDPEQREFVFIAKQSCEMLLQIIDDLLDFSKLEAHKVKLHYGLFYVEDLIEDRVELLITLASNKNLELTCFTDKDVPEMIYADGNRIGQVLMNLIGNAIKFTMHGEVVVRCSVEKETELLKTPLGDDELMLRFSVQDTGIGMTKEQIKSLFVPFSQVDGSTTRNFGGTGLGLSICLELVRLMGGDVWVESDIDVGSTFYFRVRVTKSSSVAEPGVDSDRRNRELEQLSKILGKQRLLLSTSPRQGSMICSLLPSTVVATCVSSVQDALECARASGRRGEPYNCLLVDAPSHETLRYLLETTDMDPDLCHLHIIVIYAPAMESIRHQLASGGFTKNENARVTRITKPIRRAKLFHTLLQVFGIETPNSFATTEPTSLVGLPSRIPTALARHMYESIGNSNNHSNIKNNNHLHDHRHPHDNNNNHHQNQAAYSQGNNLTSAPNIAHNEPHEIKPSFSSPYTNQGFTPEELAIFQGQRILVAEDNFVAQKLIVKQLQRLGFTVETCNNGFECIDKWKSRGPKYFVLAWIDHHMPGCDGIEATKKIRKLEKEMNVTSPIMPIIALTADIQKTAQKNCLEAGMTDYLVKPLMQKDLAAVLRRYCLSPL</sequence>
<dbReference type="Gene3D" id="3.30.565.10">
    <property type="entry name" value="Histidine kinase-like ATPase, C-terminal domain"/>
    <property type="match status" value="1"/>
</dbReference>
<dbReference type="SUPFAM" id="SSF55781">
    <property type="entry name" value="GAF domain-like"/>
    <property type="match status" value="1"/>
</dbReference>
<feature type="modified residue" description="4-aspartylphosphate" evidence="9">
    <location>
        <position position="2425"/>
    </location>
</feature>
<feature type="compositionally biased region" description="Polar residues" evidence="10">
    <location>
        <begin position="479"/>
        <end position="489"/>
    </location>
</feature>
<feature type="region of interest" description="Disordered" evidence="10">
    <location>
        <begin position="1715"/>
        <end position="1734"/>
    </location>
</feature>
<dbReference type="SUPFAM" id="SSF55874">
    <property type="entry name" value="ATPase domain of HSP90 chaperone/DNA topoisomerase II/histidine kinase"/>
    <property type="match status" value="1"/>
</dbReference>
<dbReference type="CDD" id="cd17546">
    <property type="entry name" value="REC_hyHK_CKI1_RcsC-like"/>
    <property type="match status" value="1"/>
</dbReference>
<evidence type="ECO:0000256" key="10">
    <source>
        <dbReference type="SAM" id="MobiDB-lite"/>
    </source>
</evidence>
<dbReference type="Pfam" id="PF13191">
    <property type="entry name" value="AAA_16"/>
    <property type="match status" value="1"/>
</dbReference>
<feature type="domain" description="Protein kinase" evidence="11">
    <location>
        <begin position="83"/>
        <end position="426"/>
    </location>
</feature>
<dbReference type="InterPro" id="IPR005467">
    <property type="entry name" value="His_kinase_dom"/>
</dbReference>
<evidence type="ECO:0000256" key="6">
    <source>
        <dbReference type="ARBA" id="ARBA00022777"/>
    </source>
</evidence>
<dbReference type="InterPro" id="IPR029016">
    <property type="entry name" value="GAF-like_dom_sf"/>
</dbReference>
<dbReference type="PRINTS" id="PR00344">
    <property type="entry name" value="BCTRLSENSOR"/>
</dbReference>
<dbReference type="CDD" id="cd00082">
    <property type="entry name" value="HisKA"/>
    <property type="match status" value="1"/>
</dbReference>
<dbReference type="Pfam" id="PF00512">
    <property type="entry name" value="HisKA"/>
    <property type="match status" value="1"/>
</dbReference>
<dbReference type="SMART" id="SM00388">
    <property type="entry name" value="HisKA"/>
    <property type="match status" value="1"/>
</dbReference>
<dbReference type="Gene3D" id="3.30.450.40">
    <property type="match status" value="1"/>
</dbReference>
<dbReference type="PANTHER" id="PTHR45339">
    <property type="entry name" value="HYBRID SIGNAL TRANSDUCTION HISTIDINE KINASE J"/>
    <property type="match status" value="1"/>
</dbReference>
<dbReference type="InterPro" id="IPR011006">
    <property type="entry name" value="CheY-like_superfamily"/>
</dbReference>
<evidence type="ECO:0000256" key="1">
    <source>
        <dbReference type="ARBA" id="ARBA00000085"/>
    </source>
</evidence>
<feature type="region of interest" description="Disordered" evidence="10">
    <location>
        <begin position="189"/>
        <end position="218"/>
    </location>
</feature>
<keyword evidence="5" id="KW-0547">Nucleotide-binding</keyword>
<feature type="region of interest" description="Disordered" evidence="10">
    <location>
        <begin position="896"/>
        <end position="916"/>
    </location>
</feature>
<protein>
    <recommendedName>
        <fullName evidence="2">histidine kinase</fullName>
        <ecNumber evidence="2">2.7.13.3</ecNumber>
    </recommendedName>
</protein>
<dbReference type="PANTHER" id="PTHR45339:SF3">
    <property type="entry name" value="HISTIDINE KINASE"/>
    <property type="match status" value="1"/>
</dbReference>
<dbReference type="SUPFAM" id="SSF52540">
    <property type="entry name" value="P-loop containing nucleoside triphosphate hydrolases"/>
    <property type="match status" value="1"/>
</dbReference>
<evidence type="ECO:0000256" key="7">
    <source>
        <dbReference type="ARBA" id="ARBA00022840"/>
    </source>
</evidence>
<dbReference type="PROSITE" id="PS50011">
    <property type="entry name" value="PROTEIN_KINASE_DOM"/>
    <property type="match status" value="1"/>
</dbReference>
<dbReference type="SUPFAM" id="SSF52172">
    <property type="entry name" value="CheY-like"/>
    <property type="match status" value="1"/>
</dbReference>
<feature type="region of interest" description="Disordered" evidence="10">
    <location>
        <begin position="767"/>
        <end position="801"/>
    </location>
</feature>
<feature type="compositionally biased region" description="Low complexity" evidence="10">
    <location>
        <begin position="783"/>
        <end position="801"/>
    </location>
</feature>